<sequence>MKLWMIGREYPSEFNKMRGSFELEQAKMLSQVYDVIYPSVDLRSIRHWRKWGINSFANDKLKVYRYDFPVGKCPSPIFKNIEKKKVEKLFNRIISIEGIPEIIHIHYPAMAYYESFAKLRDRGVKIVATEHWTNVLCKDVTPDNMRSLKWFVDNADAFICVGEPLKQSVIELTGTSRQIDVVPNVVPPIFFNARCIKENEQKFIFVASGRLVPVKQFDMLIESFADTFRYDNNVRLDIIGGGNEYSALQRLIQNLGMQEQILLYGPKKREEVAQIIKNSNVLVCSSRLETFGVPVIEAMACGKPVVVTDALGFTEPLDDTNSIKVSMYSKEEMKKALQEIHDNYSKYNSEEITKNAYKLFSEDAVREKLIKIYKEVLN</sequence>
<dbReference type="Proteomes" id="UP000094869">
    <property type="component" value="Unassembled WGS sequence"/>
</dbReference>
<keyword evidence="6" id="KW-1185">Reference proteome</keyword>
<evidence type="ECO:0000259" key="1">
    <source>
        <dbReference type="Pfam" id="PF00534"/>
    </source>
</evidence>
<keyword evidence="3" id="KW-0328">Glycosyltransferase</keyword>
<dbReference type="Pfam" id="PF13439">
    <property type="entry name" value="Glyco_transf_4"/>
    <property type="match status" value="1"/>
</dbReference>
<gene>
    <name evidence="3" type="primary">mshA</name>
    <name evidence="3" type="ORF">BEI61_02700</name>
    <name evidence="4" type="ORF">BEI63_05080</name>
</gene>
<feature type="domain" description="Glycosyltransferase subfamily 4-like N-terminal" evidence="2">
    <location>
        <begin position="99"/>
        <end position="187"/>
    </location>
</feature>
<evidence type="ECO:0000259" key="2">
    <source>
        <dbReference type="Pfam" id="PF13439"/>
    </source>
</evidence>
<accession>A0A1E3ADI2</accession>
<reference evidence="3 5" key="1">
    <citation type="submission" date="2016-07" db="EMBL/GenBank/DDBJ databases">
        <title>Characterization of isolates of Eisenbergiella tayi derived from blood cultures, using whole genome sequencing.</title>
        <authorList>
            <person name="Burdz T."/>
            <person name="Wiebe D."/>
            <person name="Huynh C."/>
            <person name="Bernard K."/>
        </authorList>
    </citation>
    <scope>NUCLEOTIDE SEQUENCE [LARGE SCALE GENOMIC DNA]</scope>
    <source>
        <strain evidence="3 5">NML 110608</strain>
    </source>
</reference>
<reference evidence="4 6" key="2">
    <citation type="submission" date="2016-08" db="EMBL/GenBank/DDBJ databases">
        <title>Characterization of Isolates of Eisenbergiella tayi Derived from Blood Cultures, Using Whole Genome Sequencing.</title>
        <authorList>
            <person name="Bernier A.-M."/>
            <person name="Burdz T."/>
            <person name="Wiebe D."/>
            <person name="Bernard K."/>
        </authorList>
    </citation>
    <scope>NUCLEOTIDE SEQUENCE [LARGE SCALE GENOMIC DNA]</scope>
    <source>
        <strain evidence="4 6">NML120146</strain>
    </source>
</reference>
<dbReference type="InterPro" id="IPR001296">
    <property type="entry name" value="Glyco_trans_1"/>
</dbReference>
<dbReference type="RefSeq" id="WP_069152619.1">
    <property type="nucleotide sequence ID" value="NZ_JAQCZP010000014.1"/>
</dbReference>
<dbReference type="Gene3D" id="3.40.50.2000">
    <property type="entry name" value="Glycogen Phosphorylase B"/>
    <property type="match status" value="2"/>
</dbReference>
<dbReference type="EC" id="2.4.1.250" evidence="3"/>
<organism evidence="3 5">
    <name type="scientific">Eisenbergiella tayi</name>
    <dbReference type="NCBI Taxonomy" id="1432052"/>
    <lineage>
        <taxon>Bacteria</taxon>
        <taxon>Bacillati</taxon>
        <taxon>Bacillota</taxon>
        <taxon>Clostridia</taxon>
        <taxon>Lachnospirales</taxon>
        <taxon>Lachnospiraceae</taxon>
        <taxon>Eisenbergiella</taxon>
    </lineage>
</organism>
<feature type="domain" description="Glycosyl transferase family 1" evidence="1">
    <location>
        <begin position="197"/>
        <end position="358"/>
    </location>
</feature>
<name>A0A1E3ADI2_9FIRM</name>
<protein>
    <submittedName>
        <fullName evidence="3">D-inositol 3-phosphate glycosyltransferase</fullName>
        <ecNumber evidence="3">2.4.1.250</ecNumber>
    </submittedName>
</protein>
<dbReference type="EMBL" id="MCGH01000002">
    <property type="protein sequence ID" value="ODM06810.1"/>
    <property type="molecule type" value="Genomic_DNA"/>
</dbReference>
<comment type="caution">
    <text evidence="3">The sequence shown here is derived from an EMBL/GenBank/DDBJ whole genome shotgun (WGS) entry which is preliminary data.</text>
</comment>
<dbReference type="InterPro" id="IPR050194">
    <property type="entry name" value="Glycosyltransferase_grp1"/>
</dbReference>
<evidence type="ECO:0000313" key="4">
    <source>
        <dbReference type="EMBL" id="ODR59908.1"/>
    </source>
</evidence>
<evidence type="ECO:0000313" key="6">
    <source>
        <dbReference type="Proteomes" id="UP000094869"/>
    </source>
</evidence>
<dbReference type="Pfam" id="PF00534">
    <property type="entry name" value="Glycos_transf_1"/>
    <property type="match status" value="1"/>
</dbReference>
<dbReference type="EMBL" id="MEHD01000013">
    <property type="protein sequence ID" value="ODR59908.1"/>
    <property type="molecule type" value="Genomic_DNA"/>
</dbReference>
<dbReference type="AlphaFoldDB" id="A0A1E3ADI2"/>
<dbReference type="PANTHER" id="PTHR45947:SF3">
    <property type="entry name" value="SULFOQUINOVOSYL TRANSFERASE SQD2"/>
    <property type="match status" value="1"/>
</dbReference>
<dbReference type="InterPro" id="IPR028098">
    <property type="entry name" value="Glyco_trans_4-like_N"/>
</dbReference>
<proteinExistence type="predicted"/>
<dbReference type="PANTHER" id="PTHR45947">
    <property type="entry name" value="SULFOQUINOVOSYL TRANSFERASE SQD2"/>
    <property type="match status" value="1"/>
</dbReference>
<keyword evidence="3" id="KW-0808">Transferase</keyword>
<dbReference type="GO" id="GO:0102710">
    <property type="term" value="F:D-inositol-3-phosphate glycosyltransferase activity"/>
    <property type="evidence" value="ECO:0007669"/>
    <property type="project" value="UniProtKB-EC"/>
</dbReference>
<evidence type="ECO:0000313" key="3">
    <source>
        <dbReference type="EMBL" id="ODM06810.1"/>
    </source>
</evidence>
<dbReference type="SUPFAM" id="SSF53756">
    <property type="entry name" value="UDP-Glycosyltransferase/glycogen phosphorylase"/>
    <property type="match status" value="1"/>
</dbReference>
<evidence type="ECO:0000313" key="5">
    <source>
        <dbReference type="Proteomes" id="UP000094067"/>
    </source>
</evidence>
<dbReference type="Proteomes" id="UP000094067">
    <property type="component" value="Unassembled WGS sequence"/>
</dbReference>